<dbReference type="AlphaFoldDB" id="A0ABD2BID9"/>
<proteinExistence type="predicted"/>
<sequence length="115" mass="12929">MSTEIGFNDVNLLSSISNLFQCNLLESDEIPSAIQISTNPIGSLRTAFCFTFERIIDTIKKIRNNNSLQSIEIIFDNILPTLKELLVNLSDSNILPPSSSYLIRNLLMLYDVSQC</sequence>
<dbReference type="Proteomes" id="UP001607303">
    <property type="component" value="Unassembled WGS sequence"/>
</dbReference>
<name>A0ABD2BID9_VESMC</name>
<reference evidence="1 2" key="1">
    <citation type="journal article" date="2024" name="Ann. Entomol. Soc. Am.">
        <title>Genomic analyses of the southern and eastern yellowjacket wasps (Hymenoptera: Vespidae) reveal evolutionary signatures of social life.</title>
        <authorList>
            <person name="Catto M.A."/>
            <person name="Caine P.B."/>
            <person name="Orr S.E."/>
            <person name="Hunt B.G."/>
            <person name="Goodisman M.A.D."/>
        </authorList>
    </citation>
    <scope>NUCLEOTIDE SEQUENCE [LARGE SCALE GENOMIC DNA]</scope>
    <source>
        <strain evidence="1">232</strain>
        <tissue evidence="1">Head and thorax</tissue>
    </source>
</reference>
<gene>
    <name evidence="1" type="ORF">V1477_014767</name>
</gene>
<organism evidence="1 2">
    <name type="scientific">Vespula maculifrons</name>
    <name type="common">Eastern yellow jacket</name>
    <name type="synonym">Wasp</name>
    <dbReference type="NCBI Taxonomy" id="7453"/>
    <lineage>
        <taxon>Eukaryota</taxon>
        <taxon>Metazoa</taxon>
        <taxon>Ecdysozoa</taxon>
        <taxon>Arthropoda</taxon>
        <taxon>Hexapoda</taxon>
        <taxon>Insecta</taxon>
        <taxon>Pterygota</taxon>
        <taxon>Neoptera</taxon>
        <taxon>Endopterygota</taxon>
        <taxon>Hymenoptera</taxon>
        <taxon>Apocrita</taxon>
        <taxon>Aculeata</taxon>
        <taxon>Vespoidea</taxon>
        <taxon>Vespidae</taxon>
        <taxon>Vespinae</taxon>
        <taxon>Vespula</taxon>
    </lineage>
</organism>
<evidence type="ECO:0000313" key="2">
    <source>
        <dbReference type="Proteomes" id="UP001607303"/>
    </source>
</evidence>
<protein>
    <submittedName>
        <fullName evidence="1">Uncharacterized protein</fullName>
    </submittedName>
</protein>
<accession>A0ABD2BID9</accession>
<dbReference type="EMBL" id="JAYRBN010000075">
    <property type="protein sequence ID" value="KAL2732526.1"/>
    <property type="molecule type" value="Genomic_DNA"/>
</dbReference>
<comment type="caution">
    <text evidence="1">The sequence shown here is derived from an EMBL/GenBank/DDBJ whole genome shotgun (WGS) entry which is preliminary data.</text>
</comment>
<keyword evidence="2" id="KW-1185">Reference proteome</keyword>
<evidence type="ECO:0000313" key="1">
    <source>
        <dbReference type="EMBL" id="KAL2732526.1"/>
    </source>
</evidence>